<gene>
    <name evidence="2" type="ORF">GA0111570_113104</name>
</gene>
<keyword evidence="3" id="KW-1185">Reference proteome</keyword>
<dbReference type="PANTHER" id="PTHR43617">
    <property type="entry name" value="L-AMINO ACID N-ACETYLTRANSFERASE"/>
    <property type="match status" value="1"/>
</dbReference>
<dbReference type="RefSeq" id="WP_245703251.1">
    <property type="nucleotide sequence ID" value="NZ_FMYF01000013.1"/>
</dbReference>
<dbReference type="EMBL" id="FMYF01000013">
    <property type="protein sequence ID" value="SDC00191.1"/>
    <property type="molecule type" value="Genomic_DNA"/>
</dbReference>
<dbReference type="Pfam" id="PF00583">
    <property type="entry name" value="Acetyltransf_1"/>
    <property type="match status" value="1"/>
</dbReference>
<dbReference type="SUPFAM" id="SSF55729">
    <property type="entry name" value="Acyl-CoA N-acyltransferases (Nat)"/>
    <property type="match status" value="1"/>
</dbReference>
<feature type="domain" description="N-acetyltransferase" evidence="1">
    <location>
        <begin position="9"/>
        <end position="174"/>
    </location>
</feature>
<dbReference type="AlphaFoldDB" id="A0A1G6I159"/>
<accession>A0A1G6I159</accession>
<evidence type="ECO:0000259" key="1">
    <source>
        <dbReference type="PROSITE" id="PS51186"/>
    </source>
</evidence>
<dbReference type="STRING" id="1577474.GA0111570_113104"/>
<dbReference type="GO" id="GO:0016747">
    <property type="term" value="F:acyltransferase activity, transferring groups other than amino-acyl groups"/>
    <property type="evidence" value="ECO:0007669"/>
    <property type="project" value="InterPro"/>
</dbReference>
<keyword evidence="2" id="KW-0808">Transferase</keyword>
<dbReference type="PANTHER" id="PTHR43617:SF20">
    <property type="entry name" value="N-ALPHA-ACETYLTRANSFERASE RIMI"/>
    <property type="match status" value="1"/>
</dbReference>
<sequence>MSPAPTSAIALRRASAADLAAIMDLERTGFAAPEQWSEASWRGELEGTDRIVLVAAVPAGSSTTGAASAEAARPDDAPHGLLGVITYQVGPDTADLMRVVVAPAARGRRVGRALVQAGMMYVRGRGVERVLLEVRHDNAPAIALYTGCGFSTLATRTNYYGPGADALVMSAPVETDLPSFHLPQTKGTRHD</sequence>
<organism evidence="2 3">
    <name type="scientific">Raineyella antarctica</name>
    <dbReference type="NCBI Taxonomy" id="1577474"/>
    <lineage>
        <taxon>Bacteria</taxon>
        <taxon>Bacillati</taxon>
        <taxon>Actinomycetota</taxon>
        <taxon>Actinomycetes</taxon>
        <taxon>Propionibacteriales</taxon>
        <taxon>Propionibacteriaceae</taxon>
        <taxon>Raineyella</taxon>
    </lineage>
</organism>
<protein>
    <submittedName>
        <fullName evidence="2">Ribosomal-protein-alanine N-acetyltransferase</fullName>
    </submittedName>
</protein>
<reference evidence="2 3" key="1">
    <citation type="submission" date="2016-06" db="EMBL/GenBank/DDBJ databases">
        <authorList>
            <person name="Olsen C.W."/>
            <person name="Carey S."/>
            <person name="Hinshaw L."/>
            <person name="Karasin A.I."/>
        </authorList>
    </citation>
    <scope>NUCLEOTIDE SEQUENCE [LARGE SCALE GENOMIC DNA]</scope>
    <source>
        <strain evidence="2 3">LZ-22</strain>
    </source>
</reference>
<dbReference type="InterPro" id="IPR016181">
    <property type="entry name" value="Acyl_CoA_acyltransferase"/>
</dbReference>
<evidence type="ECO:0000313" key="3">
    <source>
        <dbReference type="Proteomes" id="UP000199086"/>
    </source>
</evidence>
<dbReference type="InterPro" id="IPR050276">
    <property type="entry name" value="MshD_Acetyltransferase"/>
</dbReference>
<dbReference type="InterPro" id="IPR000182">
    <property type="entry name" value="GNAT_dom"/>
</dbReference>
<dbReference type="CDD" id="cd04301">
    <property type="entry name" value="NAT_SF"/>
    <property type="match status" value="1"/>
</dbReference>
<dbReference type="Gene3D" id="3.40.630.30">
    <property type="match status" value="1"/>
</dbReference>
<dbReference type="PROSITE" id="PS51186">
    <property type="entry name" value="GNAT"/>
    <property type="match status" value="1"/>
</dbReference>
<evidence type="ECO:0000313" key="2">
    <source>
        <dbReference type="EMBL" id="SDC00191.1"/>
    </source>
</evidence>
<name>A0A1G6I159_9ACTN</name>
<proteinExistence type="predicted"/>
<dbReference type="Proteomes" id="UP000199086">
    <property type="component" value="Unassembled WGS sequence"/>
</dbReference>